<proteinExistence type="predicted"/>
<dbReference type="OrthoDB" id="310217at2759"/>
<dbReference type="PROSITE" id="PS50011">
    <property type="entry name" value="PROTEIN_KINASE_DOM"/>
    <property type="match status" value="1"/>
</dbReference>
<dbReference type="InterPro" id="IPR050660">
    <property type="entry name" value="NEK_Ser/Thr_kinase"/>
</dbReference>
<evidence type="ECO:0000256" key="7">
    <source>
        <dbReference type="ARBA" id="ARBA00047899"/>
    </source>
</evidence>
<dbReference type="Proteomes" id="UP000077069">
    <property type="component" value="Unassembled WGS sequence"/>
</dbReference>
<dbReference type="InParanoid" id="A0A177CCI5"/>
<dbReference type="GeneID" id="28767688"/>
<dbReference type="InterPro" id="IPR000719">
    <property type="entry name" value="Prot_kinase_dom"/>
</dbReference>
<dbReference type="AlphaFoldDB" id="A0A177CCI5"/>
<accession>A0A177CCI5</accession>
<evidence type="ECO:0000256" key="4">
    <source>
        <dbReference type="ARBA" id="ARBA00022741"/>
    </source>
</evidence>
<dbReference type="GO" id="GO:0005524">
    <property type="term" value="F:ATP binding"/>
    <property type="evidence" value="ECO:0007669"/>
    <property type="project" value="UniProtKB-KW"/>
</dbReference>
<evidence type="ECO:0000256" key="8">
    <source>
        <dbReference type="ARBA" id="ARBA00048679"/>
    </source>
</evidence>
<keyword evidence="4" id="KW-0547">Nucleotide-binding</keyword>
<sequence length="208" mass="22965">MPSRTSFTELRHLTAGQDGGFNQGILIVRHRRTGTCYIEKRVSPRAIRTGHAAREARALRSCHHPHIISFVFADIDAAGYGYGSIYMSYCELGSLDGLLSRLARRSNFPPEGFLWKILFDMATALCYLQTGLKSSSLAQSGQPVSGCALGWVQILHRDIKPANIFVTFAHSRTESVYLALVLGDRSRSLSLRLRNPVIATPATCTPSR</sequence>
<feature type="domain" description="Protein kinase" evidence="9">
    <location>
        <begin position="7"/>
        <end position="208"/>
    </location>
</feature>
<comment type="catalytic activity">
    <reaction evidence="7">
        <text>L-threonyl-[protein] + ATP = O-phospho-L-threonyl-[protein] + ADP + H(+)</text>
        <dbReference type="Rhea" id="RHEA:46608"/>
        <dbReference type="Rhea" id="RHEA-COMP:11060"/>
        <dbReference type="Rhea" id="RHEA-COMP:11605"/>
        <dbReference type="ChEBI" id="CHEBI:15378"/>
        <dbReference type="ChEBI" id="CHEBI:30013"/>
        <dbReference type="ChEBI" id="CHEBI:30616"/>
        <dbReference type="ChEBI" id="CHEBI:61977"/>
        <dbReference type="ChEBI" id="CHEBI:456216"/>
        <dbReference type="EC" id="2.7.11.1"/>
    </reaction>
</comment>
<keyword evidence="6" id="KW-0067">ATP-binding</keyword>
<dbReference type="SUPFAM" id="SSF56112">
    <property type="entry name" value="Protein kinase-like (PK-like)"/>
    <property type="match status" value="1"/>
</dbReference>
<name>A0A177CCI5_9PLEO</name>
<gene>
    <name evidence="10" type="ORF">CC84DRAFT_1246391</name>
</gene>
<dbReference type="InterPro" id="IPR011009">
    <property type="entry name" value="Kinase-like_dom_sf"/>
</dbReference>
<keyword evidence="11" id="KW-1185">Reference proteome</keyword>
<evidence type="ECO:0000256" key="1">
    <source>
        <dbReference type="ARBA" id="ARBA00012513"/>
    </source>
</evidence>
<evidence type="ECO:0000256" key="2">
    <source>
        <dbReference type="ARBA" id="ARBA00022527"/>
    </source>
</evidence>
<evidence type="ECO:0000256" key="6">
    <source>
        <dbReference type="ARBA" id="ARBA00022840"/>
    </source>
</evidence>
<evidence type="ECO:0000256" key="5">
    <source>
        <dbReference type="ARBA" id="ARBA00022777"/>
    </source>
</evidence>
<protein>
    <recommendedName>
        <fullName evidence="1">non-specific serine/threonine protein kinase</fullName>
        <ecNumber evidence="1">2.7.11.1</ecNumber>
    </recommendedName>
</protein>
<dbReference type="GO" id="GO:0004674">
    <property type="term" value="F:protein serine/threonine kinase activity"/>
    <property type="evidence" value="ECO:0007669"/>
    <property type="project" value="UniProtKB-KW"/>
</dbReference>
<evidence type="ECO:0000256" key="3">
    <source>
        <dbReference type="ARBA" id="ARBA00022679"/>
    </source>
</evidence>
<comment type="catalytic activity">
    <reaction evidence="8">
        <text>L-seryl-[protein] + ATP = O-phospho-L-seryl-[protein] + ADP + H(+)</text>
        <dbReference type="Rhea" id="RHEA:17989"/>
        <dbReference type="Rhea" id="RHEA-COMP:9863"/>
        <dbReference type="Rhea" id="RHEA-COMP:11604"/>
        <dbReference type="ChEBI" id="CHEBI:15378"/>
        <dbReference type="ChEBI" id="CHEBI:29999"/>
        <dbReference type="ChEBI" id="CHEBI:30616"/>
        <dbReference type="ChEBI" id="CHEBI:83421"/>
        <dbReference type="ChEBI" id="CHEBI:456216"/>
        <dbReference type="EC" id="2.7.11.1"/>
    </reaction>
</comment>
<dbReference type="EC" id="2.7.11.1" evidence="1"/>
<dbReference type="Gene3D" id="1.10.510.10">
    <property type="entry name" value="Transferase(Phosphotransferase) domain 1"/>
    <property type="match status" value="1"/>
</dbReference>
<dbReference type="PANTHER" id="PTHR43671">
    <property type="entry name" value="SERINE/THREONINE-PROTEIN KINASE NEK"/>
    <property type="match status" value="1"/>
</dbReference>
<evidence type="ECO:0000313" key="11">
    <source>
        <dbReference type="Proteomes" id="UP000077069"/>
    </source>
</evidence>
<organism evidence="10 11">
    <name type="scientific">Paraphaeosphaeria sporulosa</name>
    <dbReference type="NCBI Taxonomy" id="1460663"/>
    <lineage>
        <taxon>Eukaryota</taxon>
        <taxon>Fungi</taxon>
        <taxon>Dikarya</taxon>
        <taxon>Ascomycota</taxon>
        <taxon>Pezizomycotina</taxon>
        <taxon>Dothideomycetes</taxon>
        <taxon>Pleosporomycetidae</taxon>
        <taxon>Pleosporales</taxon>
        <taxon>Massarineae</taxon>
        <taxon>Didymosphaeriaceae</taxon>
        <taxon>Paraphaeosphaeria</taxon>
    </lineage>
</organism>
<dbReference type="InterPro" id="IPR008271">
    <property type="entry name" value="Ser/Thr_kinase_AS"/>
</dbReference>
<dbReference type="EMBL" id="KV441553">
    <property type="protein sequence ID" value="OAG04420.1"/>
    <property type="molecule type" value="Genomic_DNA"/>
</dbReference>
<evidence type="ECO:0000259" key="9">
    <source>
        <dbReference type="PROSITE" id="PS50011"/>
    </source>
</evidence>
<evidence type="ECO:0000313" key="10">
    <source>
        <dbReference type="EMBL" id="OAG04420.1"/>
    </source>
</evidence>
<reference evidence="10 11" key="1">
    <citation type="submission" date="2016-05" db="EMBL/GenBank/DDBJ databases">
        <title>Comparative analysis of secretome profiles of manganese(II)-oxidizing ascomycete fungi.</title>
        <authorList>
            <consortium name="DOE Joint Genome Institute"/>
            <person name="Zeiner C.A."/>
            <person name="Purvine S.O."/>
            <person name="Zink E.M."/>
            <person name="Wu S."/>
            <person name="Pasa-Tolic L."/>
            <person name="Chaput D.L."/>
            <person name="Haridas S."/>
            <person name="Grigoriev I.V."/>
            <person name="Santelli C.M."/>
            <person name="Hansel C.M."/>
        </authorList>
    </citation>
    <scope>NUCLEOTIDE SEQUENCE [LARGE SCALE GENOMIC DNA]</scope>
    <source>
        <strain evidence="10 11">AP3s5-JAC2a</strain>
    </source>
</reference>
<dbReference type="PANTHER" id="PTHR43671:SF98">
    <property type="entry name" value="SERINE_THREONINE-PROTEIN KINASE NEK11"/>
    <property type="match status" value="1"/>
</dbReference>
<dbReference type="STRING" id="1460663.A0A177CCI5"/>
<keyword evidence="2" id="KW-0723">Serine/threonine-protein kinase</keyword>
<keyword evidence="5" id="KW-0418">Kinase</keyword>
<keyword evidence="3" id="KW-0808">Transferase</keyword>
<dbReference type="PROSITE" id="PS00108">
    <property type="entry name" value="PROTEIN_KINASE_ST"/>
    <property type="match status" value="1"/>
</dbReference>
<dbReference type="RefSeq" id="XP_018034785.1">
    <property type="nucleotide sequence ID" value="XM_018184202.1"/>
</dbReference>